<keyword evidence="2" id="KW-1185">Reference proteome</keyword>
<comment type="caution">
    <text evidence="1">The sequence shown here is derived from an EMBL/GenBank/DDBJ whole genome shotgun (WGS) entry which is preliminary data.</text>
</comment>
<accession>A0A7X2ZCI5</accession>
<keyword evidence="1" id="KW-0378">Hydrolase</keyword>
<dbReference type="GO" id="GO:0000287">
    <property type="term" value="F:magnesium ion binding"/>
    <property type="evidence" value="ECO:0007669"/>
    <property type="project" value="TreeGrafter"/>
</dbReference>
<dbReference type="Proteomes" id="UP000450917">
    <property type="component" value="Unassembled WGS sequence"/>
</dbReference>
<gene>
    <name evidence="1" type="ORF">GNP93_16900</name>
</gene>
<dbReference type="GO" id="GO:0016791">
    <property type="term" value="F:phosphatase activity"/>
    <property type="evidence" value="ECO:0007669"/>
    <property type="project" value="UniProtKB-ARBA"/>
</dbReference>
<dbReference type="Pfam" id="PF08282">
    <property type="entry name" value="Hydrolase_3"/>
    <property type="match status" value="1"/>
</dbReference>
<evidence type="ECO:0000313" key="2">
    <source>
        <dbReference type="Proteomes" id="UP000450917"/>
    </source>
</evidence>
<organism evidence="1 2">
    <name type="scientific">Paenibacillus validus</name>
    <dbReference type="NCBI Taxonomy" id="44253"/>
    <lineage>
        <taxon>Bacteria</taxon>
        <taxon>Bacillati</taxon>
        <taxon>Bacillota</taxon>
        <taxon>Bacilli</taxon>
        <taxon>Bacillales</taxon>
        <taxon>Paenibacillaceae</taxon>
        <taxon>Paenibacillus</taxon>
    </lineage>
</organism>
<dbReference type="Gene3D" id="3.40.50.1000">
    <property type="entry name" value="HAD superfamily/HAD-like"/>
    <property type="match status" value="1"/>
</dbReference>
<dbReference type="EMBL" id="WNZX01000014">
    <property type="protein sequence ID" value="MUG72351.1"/>
    <property type="molecule type" value="Genomic_DNA"/>
</dbReference>
<dbReference type="PANTHER" id="PTHR10000:SF8">
    <property type="entry name" value="HAD SUPERFAMILY HYDROLASE-LIKE, TYPE 3"/>
    <property type="match status" value="1"/>
</dbReference>
<dbReference type="SUPFAM" id="SSF56784">
    <property type="entry name" value="HAD-like"/>
    <property type="match status" value="1"/>
</dbReference>
<reference evidence="1 2" key="1">
    <citation type="submission" date="2019-11" db="EMBL/GenBank/DDBJ databases">
        <title>Draft genome sequences of five Paenibacillus species of dairy origin.</title>
        <authorList>
            <person name="Olajide A.M."/>
            <person name="Chen S."/>
            <person name="Lapointe G."/>
        </authorList>
    </citation>
    <scope>NUCLEOTIDE SEQUENCE [LARGE SCALE GENOMIC DNA]</scope>
    <source>
        <strain evidence="1 2">2CS3</strain>
    </source>
</reference>
<protein>
    <submittedName>
        <fullName evidence="1">Cof-type HAD-IIB family hydrolase</fullName>
    </submittedName>
</protein>
<dbReference type="NCBIfam" id="TIGR00099">
    <property type="entry name" value="Cof-subfamily"/>
    <property type="match status" value="1"/>
</dbReference>
<dbReference type="PANTHER" id="PTHR10000">
    <property type="entry name" value="PHOSPHOSERINE PHOSPHATASE"/>
    <property type="match status" value="1"/>
</dbReference>
<sequence length="287" mass="31968">MYKLLALDMDGTLLDPQKMVTLPVQEAVQQLVYNQIHVTLASGRFPASVWLHGKYLGLKFPLIALNGAVILDPVTGEKLFGYPISREIACKIATFVEAKGSYIHYYGYNVLYVNELTEMNRAWPLANVVMDPSKELTEDNYRGQVHLIQVSPVGPLSHFLASTEEEVYKATVIDDDPAVIDRLYKEMSGWEGITLSRTGRRRFDINLADINKKTALMKVCSEYNIASKQVVTIGDYDNDIEMLDWAGLGIAMGNGNDNAKGVANVITDSNADHGVATAIRQYFELNR</sequence>
<dbReference type="InterPro" id="IPR000150">
    <property type="entry name" value="Cof"/>
</dbReference>
<dbReference type="InterPro" id="IPR023214">
    <property type="entry name" value="HAD_sf"/>
</dbReference>
<dbReference type="RefSeq" id="WP_127610643.1">
    <property type="nucleotide sequence ID" value="NZ_JARTHJ010000080.1"/>
</dbReference>
<proteinExistence type="predicted"/>
<dbReference type="InterPro" id="IPR006379">
    <property type="entry name" value="HAD-SF_hydro_IIB"/>
</dbReference>
<dbReference type="SFLD" id="SFLDS00003">
    <property type="entry name" value="Haloacid_Dehalogenase"/>
    <property type="match status" value="1"/>
</dbReference>
<dbReference type="Gene3D" id="3.30.1240.10">
    <property type="match status" value="1"/>
</dbReference>
<dbReference type="CDD" id="cd07516">
    <property type="entry name" value="HAD_Pase"/>
    <property type="match status" value="1"/>
</dbReference>
<dbReference type="GO" id="GO:0005829">
    <property type="term" value="C:cytosol"/>
    <property type="evidence" value="ECO:0007669"/>
    <property type="project" value="TreeGrafter"/>
</dbReference>
<dbReference type="SFLD" id="SFLDG01140">
    <property type="entry name" value="C2.B:_Phosphomannomutase_and_P"/>
    <property type="match status" value="1"/>
</dbReference>
<dbReference type="AlphaFoldDB" id="A0A7X2ZCI5"/>
<dbReference type="NCBIfam" id="TIGR01484">
    <property type="entry name" value="HAD-SF-IIB"/>
    <property type="match status" value="1"/>
</dbReference>
<evidence type="ECO:0000313" key="1">
    <source>
        <dbReference type="EMBL" id="MUG72351.1"/>
    </source>
</evidence>
<dbReference type="InterPro" id="IPR036412">
    <property type="entry name" value="HAD-like_sf"/>
</dbReference>
<name>A0A7X2ZCI5_9BACL</name>